<keyword evidence="1" id="KW-1133">Transmembrane helix</keyword>
<evidence type="ECO:0000256" key="1">
    <source>
        <dbReference type="SAM" id="Phobius"/>
    </source>
</evidence>
<reference evidence="2" key="1">
    <citation type="submission" date="2019-06" db="EMBL/GenBank/DDBJ databases">
        <title>Methanoculleus strain from Tamsui River, Taipei, Taiwan.</title>
        <authorList>
            <person name="You Y.-T."/>
            <person name="Chen S.-C."/>
            <person name="Lai S.-J."/>
            <person name="Lee Y.-C."/>
            <person name="Lai M.-C."/>
        </authorList>
    </citation>
    <scope>NUCLEOTIDE SEQUENCE</scope>
    <source>
        <strain evidence="2">Afa-1</strain>
    </source>
</reference>
<feature type="transmembrane region" description="Helical" evidence="1">
    <location>
        <begin position="153"/>
        <end position="186"/>
    </location>
</feature>
<keyword evidence="3" id="KW-1185">Reference proteome</keyword>
<keyword evidence="1" id="KW-0812">Transmembrane</keyword>
<keyword evidence="1" id="KW-0472">Membrane</keyword>
<dbReference type="Pfam" id="PF13197">
    <property type="entry name" value="DUF4013"/>
    <property type="match status" value="1"/>
</dbReference>
<dbReference type="RefSeq" id="WP_261597751.1">
    <property type="nucleotide sequence ID" value="NZ_VHLL01000004.1"/>
</dbReference>
<evidence type="ECO:0000313" key="2">
    <source>
        <dbReference type="EMBL" id="MCT8337643.1"/>
    </source>
</evidence>
<dbReference type="Proteomes" id="UP001065682">
    <property type="component" value="Unassembled WGS sequence"/>
</dbReference>
<protein>
    <submittedName>
        <fullName evidence="2">DUF4013 domain-containing protein</fullName>
    </submittedName>
</protein>
<feature type="transmembrane region" description="Helical" evidence="1">
    <location>
        <begin position="68"/>
        <end position="95"/>
    </location>
</feature>
<proteinExistence type="predicted"/>
<gene>
    <name evidence="2" type="ORF">FKB36_09150</name>
</gene>
<accession>A0A9E4ZIF3</accession>
<dbReference type="AlphaFoldDB" id="A0A9E4ZIF3"/>
<evidence type="ECO:0000313" key="3">
    <source>
        <dbReference type="Proteomes" id="UP001065682"/>
    </source>
</evidence>
<name>A0A9E4ZIF3_9EURY</name>
<dbReference type="InterPro" id="IPR025098">
    <property type="entry name" value="DUF4013"/>
</dbReference>
<feature type="transmembrane region" description="Helical" evidence="1">
    <location>
        <begin position="22"/>
        <end position="47"/>
    </location>
</feature>
<sequence length="224" mass="24563">MDFGNMLSDSLSYAKDAVWGKWVQWILLAISTIIFPLIMGYMVRIYSGIKPAPEVGNWVETFIDGLKFLVIGIIYGIPMFVITIIFMVPALMAAINGDFMLALGSVGIGFLLLLVVGVIITLISAIGVIRFAHTDSMGQAFAFSAIFEHIGKIGWGSYIIALIILWIAGIVFDVIVLILATVFGLIPFLGGLLVWLIMLFLFPVWFIFAARYMALVYESAPAPA</sequence>
<dbReference type="EMBL" id="VHLL01000004">
    <property type="protein sequence ID" value="MCT8337643.1"/>
    <property type="molecule type" value="Genomic_DNA"/>
</dbReference>
<feature type="transmembrane region" description="Helical" evidence="1">
    <location>
        <begin position="192"/>
        <end position="210"/>
    </location>
</feature>
<comment type="caution">
    <text evidence="2">The sequence shown here is derived from an EMBL/GenBank/DDBJ whole genome shotgun (WGS) entry which is preliminary data.</text>
</comment>
<organism evidence="2 3">
    <name type="scientific">Methanoculleus formosensis</name>
    <dbReference type="NCBI Taxonomy" id="2590886"/>
    <lineage>
        <taxon>Archaea</taxon>
        <taxon>Methanobacteriati</taxon>
        <taxon>Methanobacteriota</taxon>
        <taxon>Stenosarchaea group</taxon>
        <taxon>Methanomicrobia</taxon>
        <taxon>Methanomicrobiales</taxon>
        <taxon>Methanomicrobiaceae</taxon>
        <taxon>Methanoculleus</taxon>
    </lineage>
</organism>
<feature type="transmembrane region" description="Helical" evidence="1">
    <location>
        <begin position="107"/>
        <end position="132"/>
    </location>
</feature>